<dbReference type="InterPro" id="IPR031959">
    <property type="entry name" value="DUF4779"/>
</dbReference>
<protein>
    <submittedName>
        <fullName evidence="3">Uncharacterized protein</fullName>
    </submittedName>
</protein>
<evidence type="ECO:0000256" key="1">
    <source>
        <dbReference type="SAM" id="MobiDB-lite"/>
    </source>
</evidence>
<gene>
    <name evidence="3" type="ORF">KPH14_005855</name>
</gene>
<reference evidence="3" key="2">
    <citation type="journal article" date="2023" name="Commun. Biol.">
        <title>Intrasexual cuticular hydrocarbon dimorphism in a wasp sheds light on hydrocarbon biosynthesis genes in Hymenoptera.</title>
        <authorList>
            <person name="Moris V.C."/>
            <person name="Podsiadlowski L."/>
            <person name="Martin S."/>
            <person name="Oeyen J.P."/>
            <person name="Donath A."/>
            <person name="Petersen M."/>
            <person name="Wilbrandt J."/>
            <person name="Misof B."/>
            <person name="Liedtke D."/>
            <person name="Thamm M."/>
            <person name="Scheiner R."/>
            <person name="Schmitt T."/>
            <person name="Niehuis O."/>
        </authorList>
    </citation>
    <scope>NUCLEOTIDE SEQUENCE</scope>
    <source>
        <strain evidence="3">GBR_01_08_01A</strain>
    </source>
</reference>
<comment type="caution">
    <text evidence="3">The sequence shown here is derived from an EMBL/GenBank/DDBJ whole genome shotgun (WGS) entry which is preliminary data.</text>
</comment>
<accession>A0AAD9RBX7</accession>
<feature type="chain" id="PRO_5042126513" evidence="2">
    <location>
        <begin position="23"/>
        <end position="318"/>
    </location>
</feature>
<feature type="region of interest" description="Disordered" evidence="1">
    <location>
        <begin position="258"/>
        <end position="291"/>
    </location>
</feature>
<dbReference type="AlphaFoldDB" id="A0AAD9RBX7"/>
<keyword evidence="2" id="KW-0732">Signal</keyword>
<reference evidence="3" key="1">
    <citation type="submission" date="2021-08" db="EMBL/GenBank/DDBJ databases">
        <authorList>
            <person name="Misof B."/>
            <person name="Oliver O."/>
            <person name="Podsiadlowski L."/>
            <person name="Donath A."/>
            <person name="Peters R."/>
            <person name="Mayer C."/>
            <person name="Rust J."/>
            <person name="Gunkel S."/>
            <person name="Lesny P."/>
            <person name="Martin S."/>
            <person name="Oeyen J.P."/>
            <person name="Petersen M."/>
            <person name="Panagiotis P."/>
            <person name="Wilbrandt J."/>
            <person name="Tanja T."/>
        </authorList>
    </citation>
    <scope>NUCLEOTIDE SEQUENCE</scope>
    <source>
        <strain evidence="3">GBR_01_08_01A</strain>
        <tissue evidence="3">Thorax + abdomen</tissue>
    </source>
</reference>
<proteinExistence type="predicted"/>
<feature type="compositionally biased region" description="Basic and acidic residues" evidence="1">
    <location>
        <begin position="142"/>
        <end position="171"/>
    </location>
</feature>
<evidence type="ECO:0000256" key="2">
    <source>
        <dbReference type="SAM" id="SignalP"/>
    </source>
</evidence>
<dbReference type="Pfam" id="PF16009">
    <property type="entry name" value="DUF4779"/>
    <property type="match status" value="1"/>
</dbReference>
<feature type="signal peptide" evidence="2">
    <location>
        <begin position="1"/>
        <end position="22"/>
    </location>
</feature>
<name>A0AAD9RBX7_9HYME</name>
<evidence type="ECO:0000313" key="4">
    <source>
        <dbReference type="Proteomes" id="UP001258017"/>
    </source>
</evidence>
<feature type="region of interest" description="Disordered" evidence="1">
    <location>
        <begin position="138"/>
        <end position="178"/>
    </location>
</feature>
<dbReference type="Proteomes" id="UP001258017">
    <property type="component" value="Unassembled WGS sequence"/>
</dbReference>
<dbReference type="EMBL" id="JAIFRP010004406">
    <property type="protein sequence ID" value="KAK2576533.1"/>
    <property type="molecule type" value="Genomic_DNA"/>
</dbReference>
<evidence type="ECO:0000313" key="3">
    <source>
        <dbReference type="EMBL" id="KAK2576533.1"/>
    </source>
</evidence>
<keyword evidence="4" id="KW-1185">Reference proteome</keyword>
<organism evidence="3 4">
    <name type="scientific">Odynerus spinipes</name>
    <dbReference type="NCBI Taxonomy" id="1348599"/>
    <lineage>
        <taxon>Eukaryota</taxon>
        <taxon>Metazoa</taxon>
        <taxon>Ecdysozoa</taxon>
        <taxon>Arthropoda</taxon>
        <taxon>Hexapoda</taxon>
        <taxon>Insecta</taxon>
        <taxon>Pterygota</taxon>
        <taxon>Neoptera</taxon>
        <taxon>Endopterygota</taxon>
        <taxon>Hymenoptera</taxon>
        <taxon>Apocrita</taxon>
        <taxon>Aculeata</taxon>
        <taxon>Vespoidea</taxon>
        <taxon>Vespidae</taxon>
        <taxon>Eumeninae</taxon>
        <taxon>Odynerus</taxon>
    </lineage>
</organism>
<sequence length="318" mass="35521">MTNTWGWWRWYVLCVAIVRVASYPVKESDESTGRDLESLATDDYVLADLPPVKFIGVDSGLEDFDIAPAARKNAEEKNALLSLTLEPDAEMLPANYKGVKPPGVDHMELAHVEPLSMATDSKDTRENGAEYTTVLKQATQKAKGEEGRKKAVEFEKSSKGEQEKEKKKTDYAEAAGKKKAHTIIKDNFGGHKDQAFNEKGGSYEIEDSRNKGHNAAGFHNVYHKDEYKKDADFYDNGHQGGHFRKHGRYGEKHGSLEHTFEKGSSHDSAFDQAEAKKEGEAEKSRINKEAQGRAVTQGYDGFFYNFDEFVKKAGLAKS</sequence>